<dbReference type="GeneID" id="35001151"/>
<dbReference type="EMBL" id="FNYR01000009">
    <property type="protein sequence ID" value="SEI84778.1"/>
    <property type="molecule type" value="Genomic_DNA"/>
</dbReference>
<reference evidence="3 4" key="1">
    <citation type="submission" date="2016-10" db="EMBL/GenBank/DDBJ databases">
        <authorList>
            <person name="de Groot N.N."/>
        </authorList>
    </citation>
    <scope>NUCLEOTIDE SEQUENCE [LARGE SCALE GENOMIC DNA]</scope>
    <source>
        <strain evidence="3 4">DSM 22187</strain>
    </source>
</reference>
<organism evidence="3 4">
    <name type="scientific">Halohasta litchfieldiae</name>
    <dbReference type="NCBI Taxonomy" id="1073996"/>
    <lineage>
        <taxon>Archaea</taxon>
        <taxon>Methanobacteriati</taxon>
        <taxon>Methanobacteriota</taxon>
        <taxon>Stenosarchaea group</taxon>
        <taxon>Halobacteria</taxon>
        <taxon>Halobacteriales</taxon>
        <taxon>Haloferacaceae</taxon>
        <taxon>Halohasta</taxon>
    </lineage>
</organism>
<evidence type="ECO:0000256" key="1">
    <source>
        <dbReference type="SAM" id="Phobius"/>
    </source>
</evidence>
<feature type="transmembrane region" description="Helical" evidence="1">
    <location>
        <begin position="14"/>
        <end position="35"/>
    </location>
</feature>
<feature type="domain" description="SHOCT" evidence="2">
    <location>
        <begin position="91"/>
        <end position="114"/>
    </location>
</feature>
<name>A0A1H6TXG9_9EURY</name>
<keyword evidence="4" id="KW-1185">Reference proteome</keyword>
<keyword evidence="1" id="KW-1133">Transmembrane helix</keyword>
<accession>A0A1H6TXG9</accession>
<evidence type="ECO:0000259" key="2">
    <source>
        <dbReference type="Pfam" id="PF09851"/>
    </source>
</evidence>
<keyword evidence="1" id="KW-0812">Transmembrane</keyword>
<dbReference type="RefSeq" id="WP_089672242.1">
    <property type="nucleotide sequence ID" value="NZ_CP024845.1"/>
</dbReference>
<sequence length="138" mass="15694">MSIASRIKADGRRLLHSPFWTGTAVTLFLVMPTFIIPTVPLWVSMATLVTMGPMIVLACYLLYERYGRPGSGDASTEASEERADAETPFDLLKRRYATGEIDEETFERRLERLLETEERAAEIANHEPVDEEMTVRNR</sequence>
<evidence type="ECO:0000313" key="3">
    <source>
        <dbReference type="EMBL" id="SEI84778.1"/>
    </source>
</evidence>
<dbReference type="KEGG" id="hae:halTADL_0325"/>
<dbReference type="STRING" id="1073996.SAMN05444271_10982"/>
<dbReference type="Pfam" id="PF09851">
    <property type="entry name" value="SHOCT"/>
    <property type="match status" value="1"/>
</dbReference>
<dbReference type="Proteomes" id="UP000198888">
    <property type="component" value="Unassembled WGS sequence"/>
</dbReference>
<proteinExistence type="predicted"/>
<keyword evidence="1" id="KW-0472">Membrane</keyword>
<dbReference type="InterPro" id="IPR018649">
    <property type="entry name" value="SHOCT"/>
</dbReference>
<feature type="transmembrane region" description="Helical" evidence="1">
    <location>
        <begin position="41"/>
        <end position="63"/>
    </location>
</feature>
<evidence type="ECO:0000313" key="4">
    <source>
        <dbReference type="Proteomes" id="UP000198888"/>
    </source>
</evidence>
<dbReference type="AlphaFoldDB" id="A0A1H6TXG9"/>
<accession>A0A2H4PYF9</accession>
<protein>
    <submittedName>
        <fullName evidence="3">Short C-terminal domain-containing protein</fullName>
    </submittedName>
</protein>
<gene>
    <name evidence="3" type="ORF">SAMN05444271_10982</name>
</gene>